<organism evidence="2 3">
    <name type="scientific">Funiculus sociatus GB2-A5</name>
    <dbReference type="NCBI Taxonomy" id="2933946"/>
    <lineage>
        <taxon>Bacteria</taxon>
        <taxon>Bacillati</taxon>
        <taxon>Cyanobacteriota</taxon>
        <taxon>Cyanophyceae</taxon>
        <taxon>Coleofasciculales</taxon>
        <taxon>Coleofasciculaceae</taxon>
        <taxon>Funiculus</taxon>
    </lineage>
</organism>
<name>A0ABV0JSR8_9CYAN</name>
<feature type="region of interest" description="Disordered" evidence="1">
    <location>
        <begin position="38"/>
        <end position="70"/>
    </location>
</feature>
<dbReference type="InterPro" id="IPR036291">
    <property type="entry name" value="NAD(P)-bd_dom_sf"/>
</dbReference>
<gene>
    <name evidence="2" type="ORF">NDI37_18470</name>
</gene>
<evidence type="ECO:0000256" key="1">
    <source>
        <dbReference type="SAM" id="MobiDB-lite"/>
    </source>
</evidence>
<reference evidence="2 3" key="1">
    <citation type="submission" date="2022-04" db="EMBL/GenBank/DDBJ databases">
        <title>Positive selection, recombination, and allopatry shape intraspecific diversity of widespread and dominant cyanobacteria.</title>
        <authorList>
            <person name="Wei J."/>
            <person name="Shu W."/>
            <person name="Hu C."/>
        </authorList>
    </citation>
    <scope>NUCLEOTIDE SEQUENCE [LARGE SCALE GENOMIC DNA]</scope>
    <source>
        <strain evidence="2 3">GB2-A5</strain>
    </source>
</reference>
<dbReference type="SUPFAM" id="SSF51735">
    <property type="entry name" value="NAD(P)-binding Rossmann-fold domains"/>
    <property type="match status" value="1"/>
</dbReference>
<protein>
    <submittedName>
        <fullName evidence="2">SDR family oxidoreductase</fullName>
    </submittedName>
</protein>
<dbReference type="Gene3D" id="3.40.50.720">
    <property type="entry name" value="NAD(P)-binding Rossmann-like Domain"/>
    <property type="match status" value="1"/>
</dbReference>
<evidence type="ECO:0000313" key="2">
    <source>
        <dbReference type="EMBL" id="MEP0866446.1"/>
    </source>
</evidence>
<comment type="caution">
    <text evidence="2">The sequence shown here is derived from an EMBL/GenBank/DDBJ whole genome shotgun (WGS) entry which is preliminary data.</text>
</comment>
<feature type="compositionally biased region" description="Basic and acidic residues" evidence="1">
    <location>
        <begin position="42"/>
        <end position="70"/>
    </location>
</feature>
<evidence type="ECO:0000313" key="3">
    <source>
        <dbReference type="Proteomes" id="UP001442494"/>
    </source>
</evidence>
<proteinExistence type="predicted"/>
<accession>A0ABV0JSR8</accession>
<dbReference type="EMBL" id="JAMPKK010000043">
    <property type="protein sequence ID" value="MEP0866446.1"/>
    <property type="molecule type" value="Genomic_DNA"/>
</dbReference>
<dbReference type="Proteomes" id="UP001442494">
    <property type="component" value="Unassembled WGS sequence"/>
</dbReference>
<keyword evidence="3" id="KW-1185">Reference proteome</keyword>
<sequence>MANAYAFIASDEASYVTGALWLADGGVTVAKGGVGVGEETPEELRAEPQGELRLDHSREGLENKEVQTVS</sequence>